<dbReference type="GO" id="GO:0046872">
    <property type="term" value="F:metal ion binding"/>
    <property type="evidence" value="ECO:0007669"/>
    <property type="project" value="UniProtKB-KW"/>
</dbReference>
<dbReference type="PANTHER" id="PTHR33577">
    <property type="entry name" value="STERIGMATOCYSTIN BIOSYNTHESIS PEROXIDASE STCC-RELATED"/>
    <property type="match status" value="1"/>
</dbReference>
<dbReference type="OrthoDB" id="407298at2759"/>
<feature type="domain" description="Heme haloperoxidase family profile" evidence="9">
    <location>
        <begin position="32"/>
        <end position="235"/>
    </location>
</feature>
<dbReference type="InParanoid" id="A0A2P6NRL8"/>
<comment type="caution">
    <text evidence="10">The sequence shown here is derived from an EMBL/GenBank/DDBJ whole genome shotgun (WGS) entry which is preliminary data.</text>
</comment>
<evidence type="ECO:0000256" key="2">
    <source>
        <dbReference type="ARBA" id="ARBA00022559"/>
    </source>
</evidence>
<keyword evidence="2" id="KW-0575">Peroxidase</keyword>
<name>A0A2P6NRL8_9EUKA</name>
<keyword evidence="6" id="KW-0408">Iron</keyword>
<organism evidence="10 11">
    <name type="scientific">Planoprotostelium fungivorum</name>
    <dbReference type="NCBI Taxonomy" id="1890364"/>
    <lineage>
        <taxon>Eukaryota</taxon>
        <taxon>Amoebozoa</taxon>
        <taxon>Evosea</taxon>
        <taxon>Variosea</taxon>
        <taxon>Cavosteliida</taxon>
        <taxon>Cavosteliaceae</taxon>
        <taxon>Planoprotostelium</taxon>
    </lineage>
</organism>
<evidence type="ECO:0000256" key="1">
    <source>
        <dbReference type="ARBA" id="ARBA00001970"/>
    </source>
</evidence>
<reference evidence="10 11" key="1">
    <citation type="journal article" date="2018" name="Genome Biol. Evol.">
        <title>Multiple Roots of Fruiting Body Formation in Amoebozoa.</title>
        <authorList>
            <person name="Hillmann F."/>
            <person name="Forbes G."/>
            <person name="Novohradska S."/>
            <person name="Ferling I."/>
            <person name="Riege K."/>
            <person name="Groth M."/>
            <person name="Westermann M."/>
            <person name="Marz M."/>
            <person name="Spaller T."/>
            <person name="Winckler T."/>
            <person name="Schaap P."/>
            <person name="Glockner G."/>
        </authorList>
    </citation>
    <scope>NUCLEOTIDE SEQUENCE [LARGE SCALE GENOMIC DNA]</scope>
    <source>
        <strain evidence="10 11">Jena</strain>
    </source>
</reference>
<evidence type="ECO:0000313" key="10">
    <source>
        <dbReference type="EMBL" id="PRP86591.1"/>
    </source>
</evidence>
<feature type="signal peptide" evidence="8">
    <location>
        <begin position="1"/>
        <end position="18"/>
    </location>
</feature>
<keyword evidence="3" id="KW-0349">Heme</keyword>
<keyword evidence="4" id="KW-0479">Metal-binding</keyword>
<evidence type="ECO:0000256" key="8">
    <source>
        <dbReference type="SAM" id="SignalP"/>
    </source>
</evidence>
<dbReference type="EMBL" id="MDYQ01000029">
    <property type="protein sequence ID" value="PRP86591.1"/>
    <property type="molecule type" value="Genomic_DNA"/>
</dbReference>
<evidence type="ECO:0000256" key="6">
    <source>
        <dbReference type="ARBA" id="ARBA00023004"/>
    </source>
</evidence>
<comment type="cofactor">
    <cofactor evidence="1">
        <name>heme b</name>
        <dbReference type="ChEBI" id="CHEBI:60344"/>
    </cofactor>
</comment>
<evidence type="ECO:0000256" key="7">
    <source>
        <dbReference type="ARBA" id="ARBA00025795"/>
    </source>
</evidence>
<dbReference type="InterPro" id="IPR000028">
    <property type="entry name" value="Chloroperoxidase"/>
</dbReference>
<dbReference type="SUPFAM" id="SSF47571">
    <property type="entry name" value="Cloroperoxidase"/>
    <property type="match status" value="1"/>
</dbReference>
<dbReference type="Gene3D" id="1.10.489.10">
    <property type="entry name" value="Chloroperoxidase-like"/>
    <property type="match status" value="1"/>
</dbReference>
<dbReference type="PANTHER" id="PTHR33577:SF9">
    <property type="entry name" value="PEROXIDASE STCC"/>
    <property type="match status" value="1"/>
</dbReference>
<evidence type="ECO:0000259" key="9">
    <source>
        <dbReference type="PROSITE" id="PS51405"/>
    </source>
</evidence>
<sequence>MNKALVFAFVALFALASAYPKDRNGKFIIDPSKHDYIAPGPNDVRAPCPALNTLANHGHLPRNGKNITKTDLIYGLFNGLNVGRDIGFILAEGAFKKFDNPAVLDLEMLQKHNAIEHDASMTRNDNALGDSTVVNATLLDALIASSADGKVLNWRDMVAHRLRRQADSVERNPTFVWNEAQKEAAAGEVAIFQLVFGSWWSGVEIATADSILRHERFPDGWKPHEGTVLLADVLPLTALVRLKI</sequence>
<feature type="chain" id="PRO_5015151379" description="Heme haloperoxidase family profile domain-containing protein" evidence="8">
    <location>
        <begin position="19"/>
        <end position="244"/>
    </location>
</feature>
<dbReference type="GO" id="GO:0004601">
    <property type="term" value="F:peroxidase activity"/>
    <property type="evidence" value="ECO:0007669"/>
    <property type="project" value="UniProtKB-KW"/>
</dbReference>
<dbReference type="Proteomes" id="UP000241769">
    <property type="component" value="Unassembled WGS sequence"/>
</dbReference>
<gene>
    <name evidence="10" type="ORF">PROFUN_05229</name>
</gene>
<evidence type="ECO:0000256" key="4">
    <source>
        <dbReference type="ARBA" id="ARBA00022723"/>
    </source>
</evidence>
<proteinExistence type="inferred from homology"/>
<keyword evidence="8" id="KW-0732">Signal</keyword>
<dbReference type="Pfam" id="PF01328">
    <property type="entry name" value="Peroxidase_2"/>
    <property type="match status" value="1"/>
</dbReference>
<accession>A0A2P6NRL8</accession>
<protein>
    <recommendedName>
        <fullName evidence="9">Heme haloperoxidase family profile domain-containing protein</fullName>
    </recommendedName>
</protein>
<evidence type="ECO:0000256" key="5">
    <source>
        <dbReference type="ARBA" id="ARBA00023002"/>
    </source>
</evidence>
<dbReference type="InterPro" id="IPR036851">
    <property type="entry name" value="Chloroperoxidase-like_sf"/>
</dbReference>
<dbReference type="AlphaFoldDB" id="A0A2P6NRL8"/>
<dbReference type="PROSITE" id="PS51405">
    <property type="entry name" value="HEME_HALOPEROXIDASE"/>
    <property type="match status" value="1"/>
</dbReference>
<keyword evidence="5" id="KW-0560">Oxidoreductase</keyword>
<evidence type="ECO:0000256" key="3">
    <source>
        <dbReference type="ARBA" id="ARBA00022617"/>
    </source>
</evidence>
<evidence type="ECO:0000313" key="11">
    <source>
        <dbReference type="Proteomes" id="UP000241769"/>
    </source>
</evidence>
<keyword evidence="11" id="KW-1185">Reference proteome</keyword>
<comment type="similarity">
    <text evidence="7">Belongs to the chloroperoxidase family.</text>
</comment>